<feature type="compositionally biased region" description="Low complexity" evidence="3">
    <location>
        <begin position="380"/>
        <end position="391"/>
    </location>
</feature>
<evidence type="ECO:0000256" key="2">
    <source>
        <dbReference type="SAM" id="Coils"/>
    </source>
</evidence>
<evidence type="ECO:0000256" key="1">
    <source>
        <dbReference type="ARBA" id="ARBA00023254"/>
    </source>
</evidence>
<organism evidence="5 6">
    <name type="scientific">Agaricus bisporus var. burnettii</name>
    <dbReference type="NCBI Taxonomy" id="192524"/>
    <lineage>
        <taxon>Eukaryota</taxon>
        <taxon>Fungi</taxon>
        <taxon>Dikarya</taxon>
        <taxon>Basidiomycota</taxon>
        <taxon>Agaricomycotina</taxon>
        <taxon>Agaricomycetes</taxon>
        <taxon>Agaricomycetidae</taxon>
        <taxon>Agaricales</taxon>
        <taxon>Agaricineae</taxon>
        <taxon>Agaricaceae</taxon>
        <taxon>Agaricus</taxon>
    </lineage>
</organism>
<evidence type="ECO:0000256" key="3">
    <source>
        <dbReference type="SAM" id="MobiDB-lite"/>
    </source>
</evidence>
<keyword evidence="2" id="KW-0175">Coiled coil</keyword>
<evidence type="ECO:0000313" key="6">
    <source>
        <dbReference type="Proteomes" id="UP000629468"/>
    </source>
</evidence>
<feature type="domain" description="RING-type" evidence="4">
    <location>
        <begin position="17"/>
        <end position="58"/>
    </location>
</feature>
<name>A0A8H7F755_AGABI</name>
<protein>
    <recommendedName>
        <fullName evidence="4">RING-type domain-containing protein</fullName>
    </recommendedName>
</protein>
<dbReference type="EMBL" id="JABXXO010000004">
    <property type="protein sequence ID" value="KAF7779043.1"/>
    <property type="molecule type" value="Genomic_DNA"/>
</dbReference>
<feature type="region of interest" description="Disordered" evidence="3">
    <location>
        <begin position="301"/>
        <end position="391"/>
    </location>
</feature>
<reference evidence="5 6" key="1">
    <citation type="journal article" name="Sci. Rep.">
        <title>Telomere-to-telomere assembled and centromere annotated genomes of the two main subspecies of the button mushroom Agaricus bisporus reveal especially polymorphic chromosome ends.</title>
        <authorList>
            <person name="Sonnenberg A.S.M."/>
            <person name="Sedaghat-Telgerd N."/>
            <person name="Lavrijssen B."/>
            <person name="Ohm R.A."/>
            <person name="Hendrickx P.M."/>
            <person name="Scholtmeijer K."/>
            <person name="Baars J.J.P."/>
            <person name="van Peer A."/>
        </authorList>
    </citation>
    <scope>NUCLEOTIDE SEQUENCE [LARGE SCALE GENOMIC DNA]</scope>
    <source>
        <strain evidence="5 6">H119_p4</strain>
    </source>
</reference>
<dbReference type="PANTHER" id="PTHR22663:SF17">
    <property type="entry name" value="RING FINGER PROTEIN NARYA-RELATED"/>
    <property type="match status" value="1"/>
</dbReference>
<dbReference type="PANTHER" id="PTHR22663">
    <property type="entry name" value="RING FINGER PROTEIN NARYA-RELATED"/>
    <property type="match status" value="1"/>
</dbReference>
<comment type="caution">
    <text evidence="5">The sequence shown here is derived from an EMBL/GenBank/DDBJ whole genome shotgun (WGS) entry which is preliminary data.</text>
</comment>
<dbReference type="GO" id="GO:0000795">
    <property type="term" value="C:synaptonemal complex"/>
    <property type="evidence" value="ECO:0007669"/>
    <property type="project" value="InterPro"/>
</dbReference>
<dbReference type="Proteomes" id="UP000629468">
    <property type="component" value="Unassembled WGS sequence"/>
</dbReference>
<dbReference type="GO" id="GO:0019789">
    <property type="term" value="F:SUMO transferase activity"/>
    <property type="evidence" value="ECO:0007669"/>
    <property type="project" value="InterPro"/>
</dbReference>
<keyword evidence="1" id="KW-0469">Meiosis</keyword>
<dbReference type="GO" id="GO:0016925">
    <property type="term" value="P:protein sumoylation"/>
    <property type="evidence" value="ECO:0007669"/>
    <property type="project" value="TreeGrafter"/>
</dbReference>
<dbReference type="InterPro" id="IPR001841">
    <property type="entry name" value="Znf_RING"/>
</dbReference>
<dbReference type="AlphaFoldDB" id="A0A8H7F755"/>
<gene>
    <name evidence="5" type="ORF">Agabi119p4_3388</name>
</gene>
<proteinExistence type="predicted"/>
<evidence type="ECO:0000313" key="5">
    <source>
        <dbReference type="EMBL" id="KAF7779043.1"/>
    </source>
</evidence>
<feature type="compositionally biased region" description="Polar residues" evidence="3">
    <location>
        <begin position="322"/>
        <end position="331"/>
    </location>
</feature>
<feature type="compositionally biased region" description="Polar residues" evidence="3">
    <location>
        <begin position="367"/>
        <end position="379"/>
    </location>
</feature>
<sequence>MASEPPTDIDFWEFVSCAKCHLPYASESGKSVPFWLTECGHIICNNHLNPDQSCASCGSTGILVVALQQELDAPMSDWFKPIPSALDSVVIAAKFQQEVMAQQIRYYRARHQQIRTVMEKLRSDNSELKSMNKVLTQQMEQMKQQLGNAAFTSEGANTSNELTNENGKRPLEASVYQYGYPSIRPRTNSSPLQHVSTPTRLTLPVGQHVSAWARPKDDSQRVVALQPVQKRPANEETSRPMSRQIRRYAYNPSETARASSALTRTQQVPYLIKTGPAMINAQAQSTQQASGPMHHAIFGQQTPHSEGMRPPPVPQARLGTPAHSSTNSRNFMPTGRRFVPAQTFATPRPQPPTSHGPRRFFPRTEDSLQTVSETWQPNATSSKGTSGTSYG</sequence>
<feature type="coiled-coil region" evidence="2">
    <location>
        <begin position="118"/>
        <end position="145"/>
    </location>
</feature>
<accession>A0A8H7F755</accession>
<dbReference type="GO" id="GO:0007129">
    <property type="term" value="P:homologous chromosome pairing at meiosis"/>
    <property type="evidence" value="ECO:0007669"/>
    <property type="project" value="TreeGrafter"/>
</dbReference>
<dbReference type="GO" id="GO:0007131">
    <property type="term" value="P:reciprocal meiotic recombination"/>
    <property type="evidence" value="ECO:0007669"/>
    <property type="project" value="InterPro"/>
</dbReference>
<dbReference type="InterPro" id="IPR042123">
    <property type="entry name" value="Zip3/RNF212-like"/>
</dbReference>
<evidence type="ECO:0000259" key="4">
    <source>
        <dbReference type="Pfam" id="PF14634"/>
    </source>
</evidence>
<dbReference type="Pfam" id="PF14634">
    <property type="entry name" value="zf-RING_5"/>
    <property type="match status" value="1"/>
</dbReference>